<dbReference type="InterPro" id="IPR037523">
    <property type="entry name" value="VOC_core"/>
</dbReference>
<feature type="domain" description="VOC" evidence="1">
    <location>
        <begin position="7"/>
        <end position="124"/>
    </location>
</feature>
<dbReference type="OrthoDB" id="9792323at2"/>
<sequence length="259" mass="27503">MANASGDFIWYELLTTDLGAAARFYGAVLGWRARSADGSDKGYRLFGTGETDVAGSMEIPVSQSPTGMRPMWLGYVAVDDVDAAVSRIVAAGGAKHLPPTDVPGVGRFAMVGDPQGALFYVMRGAVEGGTSTSFHPSKAGHCQWNELAAKEPTAALSFYGSHFGWEKGDAMPMGELGDYQFLDHHGQTFGALMRQPTEALPPRWMFYFGVEDIDAATATATREGAKLLDGPSEVPGGIFTSIVEDPQGATFGLVGPRKK</sequence>
<dbReference type="AlphaFoldDB" id="A0A1H7WYC1"/>
<dbReference type="SUPFAM" id="SSF54593">
    <property type="entry name" value="Glyoxalase/Bleomycin resistance protein/Dihydroxybiphenyl dioxygenase"/>
    <property type="match status" value="2"/>
</dbReference>
<evidence type="ECO:0000259" key="1">
    <source>
        <dbReference type="PROSITE" id="PS51819"/>
    </source>
</evidence>
<organism evidence="2 3">
    <name type="scientific">Stigmatella aurantiaca</name>
    <dbReference type="NCBI Taxonomy" id="41"/>
    <lineage>
        <taxon>Bacteria</taxon>
        <taxon>Pseudomonadati</taxon>
        <taxon>Myxococcota</taxon>
        <taxon>Myxococcia</taxon>
        <taxon>Myxococcales</taxon>
        <taxon>Cystobacterineae</taxon>
        <taxon>Archangiaceae</taxon>
        <taxon>Stigmatella</taxon>
    </lineage>
</organism>
<dbReference type="EMBL" id="FOAP01000014">
    <property type="protein sequence ID" value="SEM26523.1"/>
    <property type="molecule type" value="Genomic_DNA"/>
</dbReference>
<dbReference type="CDD" id="cd07247">
    <property type="entry name" value="SgaA_N_like"/>
    <property type="match status" value="2"/>
</dbReference>
<dbReference type="Gene3D" id="3.10.180.10">
    <property type="entry name" value="2,3-Dihydroxybiphenyl 1,2-Dioxygenase, domain 1"/>
    <property type="match status" value="2"/>
</dbReference>
<evidence type="ECO:0000313" key="2">
    <source>
        <dbReference type="EMBL" id="SEM26523.1"/>
    </source>
</evidence>
<accession>A0A1H7WYC1</accession>
<reference evidence="3" key="1">
    <citation type="submission" date="2016-10" db="EMBL/GenBank/DDBJ databases">
        <authorList>
            <person name="Varghese N."/>
            <person name="Submissions S."/>
        </authorList>
    </citation>
    <scope>NUCLEOTIDE SEQUENCE [LARGE SCALE GENOMIC DNA]</scope>
    <source>
        <strain evidence="3">DSM 17044</strain>
    </source>
</reference>
<dbReference type="InterPro" id="IPR052164">
    <property type="entry name" value="Anthracycline_SecMetBiosynth"/>
</dbReference>
<proteinExistence type="predicted"/>
<dbReference type="Proteomes" id="UP000182719">
    <property type="component" value="Unassembled WGS sequence"/>
</dbReference>
<dbReference type="InterPro" id="IPR004360">
    <property type="entry name" value="Glyas_Fos-R_dOase_dom"/>
</dbReference>
<dbReference type="PANTHER" id="PTHR33993">
    <property type="entry name" value="GLYOXALASE-RELATED"/>
    <property type="match status" value="1"/>
</dbReference>
<dbReference type="PANTHER" id="PTHR33993:SF14">
    <property type="entry name" value="GB|AAF24581.1"/>
    <property type="match status" value="1"/>
</dbReference>
<dbReference type="PROSITE" id="PS51819">
    <property type="entry name" value="VOC"/>
    <property type="match status" value="2"/>
</dbReference>
<dbReference type="InterPro" id="IPR029068">
    <property type="entry name" value="Glyas_Bleomycin-R_OHBP_Dase"/>
</dbReference>
<dbReference type="Pfam" id="PF00903">
    <property type="entry name" value="Glyoxalase"/>
    <property type="match status" value="2"/>
</dbReference>
<protein>
    <recommendedName>
        <fullName evidence="1">VOC domain-containing protein</fullName>
    </recommendedName>
</protein>
<gene>
    <name evidence="2" type="ORF">SAMN05444354_11416</name>
</gene>
<keyword evidence="3" id="KW-1185">Reference proteome</keyword>
<feature type="domain" description="VOC" evidence="1">
    <location>
        <begin position="138"/>
        <end position="256"/>
    </location>
</feature>
<evidence type="ECO:0000313" key="3">
    <source>
        <dbReference type="Proteomes" id="UP000182719"/>
    </source>
</evidence>
<name>A0A1H7WYC1_STIAU</name>
<dbReference type="RefSeq" id="WP_075008880.1">
    <property type="nucleotide sequence ID" value="NZ_FOAP01000014.1"/>
</dbReference>